<organism evidence="1">
    <name type="scientific">uncultured Thermomicrobiales bacterium</name>
    <dbReference type="NCBI Taxonomy" id="1645740"/>
    <lineage>
        <taxon>Bacteria</taxon>
        <taxon>Pseudomonadati</taxon>
        <taxon>Thermomicrobiota</taxon>
        <taxon>Thermomicrobia</taxon>
        <taxon>Thermomicrobiales</taxon>
        <taxon>environmental samples</taxon>
    </lineage>
</organism>
<dbReference type="AlphaFoldDB" id="A0A6J4VL19"/>
<protein>
    <submittedName>
        <fullName evidence="1">Uncharacterized protein</fullName>
    </submittedName>
</protein>
<accession>A0A6J4VL19</accession>
<gene>
    <name evidence="1" type="ORF">AVDCRST_MAG88-3488</name>
</gene>
<evidence type="ECO:0000313" key="1">
    <source>
        <dbReference type="EMBL" id="CAA9582264.1"/>
    </source>
</evidence>
<sequence>MIAATDIDIAIEPACAGLADETELRA</sequence>
<feature type="non-terminal residue" evidence="1">
    <location>
        <position position="26"/>
    </location>
</feature>
<proteinExistence type="predicted"/>
<dbReference type="EMBL" id="CADCWM010000842">
    <property type="protein sequence ID" value="CAA9582264.1"/>
    <property type="molecule type" value="Genomic_DNA"/>
</dbReference>
<reference evidence="1" key="1">
    <citation type="submission" date="2020-02" db="EMBL/GenBank/DDBJ databases">
        <authorList>
            <person name="Meier V. D."/>
        </authorList>
    </citation>
    <scope>NUCLEOTIDE SEQUENCE</scope>
    <source>
        <strain evidence="1">AVDCRST_MAG88</strain>
    </source>
</reference>
<name>A0A6J4VL19_9BACT</name>